<feature type="compositionally biased region" description="Basic and acidic residues" evidence="1">
    <location>
        <begin position="350"/>
        <end position="362"/>
    </location>
</feature>
<evidence type="ECO:0000313" key="5">
    <source>
        <dbReference type="Proteomes" id="UP001314229"/>
    </source>
</evidence>
<evidence type="ECO:0000256" key="2">
    <source>
        <dbReference type="SAM" id="Phobius"/>
    </source>
</evidence>
<dbReference type="AlphaFoldDB" id="A0AAV1QBB2"/>
<feature type="compositionally biased region" description="Basic and acidic residues" evidence="1">
    <location>
        <begin position="395"/>
        <end position="422"/>
    </location>
</feature>
<gene>
    <name evidence="4" type="ORF">FSCOSCO3_A010367</name>
</gene>
<feature type="transmembrane region" description="Helical" evidence="2">
    <location>
        <begin position="163"/>
        <end position="184"/>
    </location>
</feature>
<dbReference type="EMBL" id="CAWUFR010000717">
    <property type="protein sequence ID" value="CAK6980665.1"/>
    <property type="molecule type" value="Genomic_DNA"/>
</dbReference>
<feature type="compositionally biased region" description="Basic residues" evidence="1">
    <location>
        <begin position="476"/>
        <end position="485"/>
    </location>
</feature>
<feature type="compositionally biased region" description="Acidic residues" evidence="1">
    <location>
        <begin position="461"/>
        <end position="471"/>
    </location>
</feature>
<organism evidence="4 5">
    <name type="scientific">Scomber scombrus</name>
    <name type="common">Atlantic mackerel</name>
    <name type="synonym">Scomber vernalis</name>
    <dbReference type="NCBI Taxonomy" id="13677"/>
    <lineage>
        <taxon>Eukaryota</taxon>
        <taxon>Metazoa</taxon>
        <taxon>Chordata</taxon>
        <taxon>Craniata</taxon>
        <taxon>Vertebrata</taxon>
        <taxon>Euteleostomi</taxon>
        <taxon>Actinopterygii</taxon>
        <taxon>Neopterygii</taxon>
        <taxon>Teleostei</taxon>
        <taxon>Neoteleostei</taxon>
        <taxon>Acanthomorphata</taxon>
        <taxon>Pelagiaria</taxon>
        <taxon>Scombriformes</taxon>
        <taxon>Scombridae</taxon>
        <taxon>Scomber</taxon>
    </lineage>
</organism>
<feature type="compositionally biased region" description="Basic and acidic residues" evidence="1">
    <location>
        <begin position="546"/>
        <end position="558"/>
    </location>
</feature>
<keyword evidence="5" id="KW-1185">Reference proteome</keyword>
<keyword evidence="2" id="KW-0812">Transmembrane</keyword>
<accession>A0AAV1QBB2</accession>
<dbReference type="InterPro" id="IPR036179">
    <property type="entry name" value="Ig-like_dom_sf"/>
</dbReference>
<feature type="region of interest" description="Disordered" evidence="1">
    <location>
        <begin position="535"/>
        <end position="558"/>
    </location>
</feature>
<feature type="chain" id="PRO_5043909244" evidence="3">
    <location>
        <begin position="22"/>
        <end position="558"/>
    </location>
</feature>
<protein>
    <submittedName>
        <fullName evidence="4">Uncharacterized protein LOC122984060</fullName>
    </submittedName>
</protein>
<dbReference type="Proteomes" id="UP001314229">
    <property type="component" value="Unassembled WGS sequence"/>
</dbReference>
<feature type="compositionally biased region" description="Basic and acidic residues" evidence="1">
    <location>
        <begin position="330"/>
        <end position="340"/>
    </location>
</feature>
<sequence length="558" mass="62906">MFTRWLTFTAFLAGSANPERAAIGQGALTVTPTCRVKGQPEAELILNCGDGKKAGVVDYWHTPFGDFHTPNFHSKLDPVFMHHDGSLVVSNASHLHNGLYYCLLQHTEGTTLWPYELHVGPNHQRNHEHSGCEEGSRSDVLRFRRDVWSEDEKQAGGVSNGQFTAAVVASVLLTFVLGFSIGALSRTHVLRCLGSVTKKLQSPRRQQCQTEVTMATLPPMCDNQAFQMEQDDDSANGSRISMTSCPPAKPQRSFRHKRKEEVTTTYLEGCDYKKEEEVEEEEKGEEENYKGCEEEEGEFGSFYISGEDGRSETETDEDKCSEDREEEESREEKKECRREEEVEEGGEQENGSKEIGEERRSSEEEEEEGAEQDNRSKEIGQEKRSSEEEEEEEEAARGNEERWRDEKMEEERGGYGGKKERSEEDEETDKSRESEQSSGETDDEERGGRNREDTMESGVGGEEEEGEEGEEGGGRVGRKPGRRSRIIRLYQYNEDGERYCHLPAPASDPVPAPRLRQRSISLTRLSAIMAAASAGPLDASGETEGEERKEKAHFHMEI</sequence>
<name>A0AAV1QBB2_SCOSC</name>
<comment type="caution">
    <text evidence="4">The sequence shown here is derived from an EMBL/GenBank/DDBJ whole genome shotgun (WGS) entry which is preliminary data.</text>
</comment>
<keyword evidence="2" id="KW-0472">Membrane</keyword>
<dbReference type="SUPFAM" id="SSF48726">
    <property type="entry name" value="Immunoglobulin"/>
    <property type="match status" value="1"/>
</dbReference>
<keyword evidence="2" id="KW-1133">Transmembrane helix</keyword>
<evidence type="ECO:0000313" key="4">
    <source>
        <dbReference type="EMBL" id="CAK6980665.1"/>
    </source>
</evidence>
<feature type="signal peptide" evidence="3">
    <location>
        <begin position="1"/>
        <end position="21"/>
    </location>
</feature>
<reference evidence="4 5" key="1">
    <citation type="submission" date="2024-01" db="EMBL/GenBank/DDBJ databases">
        <authorList>
            <person name="Alioto T."/>
            <person name="Alioto T."/>
            <person name="Gomez Garrido J."/>
        </authorList>
    </citation>
    <scope>NUCLEOTIDE SEQUENCE [LARGE SCALE GENOMIC DNA]</scope>
</reference>
<keyword evidence="3" id="KW-0732">Signal</keyword>
<evidence type="ECO:0000256" key="3">
    <source>
        <dbReference type="SAM" id="SignalP"/>
    </source>
</evidence>
<feature type="region of interest" description="Disordered" evidence="1">
    <location>
        <begin position="230"/>
        <end position="260"/>
    </location>
</feature>
<feature type="compositionally biased region" description="Polar residues" evidence="1">
    <location>
        <begin position="235"/>
        <end position="244"/>
    </location>
</feature>
<feature type="compositionally biased region" description="Acidic residues" evidence="1">
    <location>
        <begin position="314"/>
        <end position="329"/>
    </location>
</feature>
<proteinExistence type="predicted"/>
<feature type="compositionally biased region" description="Basic and acidic residues" evidence="1">
    <location>
        <begin position="372"/>
        <end position="386"/>
    </location>
</feature>
<feature type="region of interest" description="Disordered" evidence="1">
    <location>
        <begin position="273"/>
        <end position="485"/>
    </location>
</feature>
<evidence type="ECO:0000256" key="1">
    <source>
        <dbReference type="SAM" id="MobiDB-lite"/>
    </source>
</evidence>